<evidence type="ECO:0000313" key="3">
    <source>
        <dbReference type="Proteomes" id="UP000184383"/>
    </source>
</evidence>
<dbReference type="InterPro" id="IPR002821">
    <property type="entry name" value="Hydantoinase_A"/>
</dbReference>
<dbReference type="RefSeq" id="XP_040692023.1">
    <property type="nucleotide sequence ID" value="XM_040832593.1"/>
</dbReference>
<name>A0A1L9RU59_ASPWE</name>
<dbReference type="EMBL" id="KV878210">
    <property type="protein sequence ID" value="OJJ38347.1"/>
    <property type="molecule type" value="Genomic_DNA"/>
</dbReference>
<feature type="domain" description="Hydantoinase A/oxoprolinase" evidence="1">
    <location>
        <begin position="173"/>
        <end position="328"/>
    </location>
</feature>
<evidence type="ECO:0000313" key="2">
    <source>
        <dbReference type="EMBL" id="OJJ38347.1"/>
    </source>
</evidence>
<gene>
    <name evidence="2" type="ORF">ASPWEDRAFT_24289</name>
</gene>
<dbReference type="PANTHER" id="PTHR11365">
    <property type="entry name" value="5-OXOPROLINASE RELATED"/>
    <property type="match status" value="1"/>
</dbReference>
<dbReference type="Pfam" id="PF01968">
    <property type="entry name" value="Hydantoinase_A"/>
    <property type="match status" value="1"/>
</dbReference>
<dbReference type="SUPFAM" id="SSF53067">
    <property type="entry name" value="Actin-like ATPase domain"/>
    <property type="match status" value="1"/>
</dbReference>
<dbReference type="OrthoDB" id="5404895at2759"/>
<dbReference type="PANTHER" id="PTHR11365:SF10">
    <property type="entry name" value="HYDANTOINASE_OXOPROLINASE"/>
    <property type="match status" value="1"/>
</dbReference>
<dbReference type="InterPro" id="IPR045079">
    <property type="entry name" value="Oxoprolinase-like"/>
</dbReference>
<dbReference type="InterPro" id="IPR043129">
    <property type="entry name" value="ATPase_NBD"/>
</dbReference>
<evidence type="ECO:0000259" key="1">
    <source>
        <dbReference type="Pfam" id="PF01968"/>
    </source>
</evidence>
<keyword evidence="3" id="KW-1185">Reference proteome</keyword>
<accession>A0A1L9RU59</accession>
<dbReference type="VEuPathDB" id="FungiDB:ASPWEDRAFT_24289"/>
<organism evidence="2 3">
    <name type="scientific">Aspergillus wentii DTO 134E9</name>
    <dbReference type="NCBI Taxonomy" id="1073089"/>
    <lineage>
        <taxon>Eukaryota</taxon>
        <taxon>Fungi</taxon>
        <taxon>Dikarya</taxon>
        <taxon>Ascomycota</taxon>
        <taxon>Pezizomycotina</taxon>
        <taxon>Eurotiomycetes</taxon>
        <taxon>Eurotiomycetidae</taxon>
        <taxon>Eurotiales</taxon>
        <taxon>Aspergillaceae</taxon>
        <taxon>Aspergillus</taxon>
        <taxon>Aspergillus subgen. Cremei</taxon>
    </lineage>
</organism>
<protein>
    <recommendedName>
        <fullName evidence="1">Hydantoinase A/oxoprolinase domain-containing protein</fullName>
    </recommendedName>
</protein>
<reference evidence="3" key="1">
    <citation type="journal article" date="2017" name="Genome Biol.">
        <title>Comparative genomics reveals high biological diversity and specific adaptations in the industrially and medically important fungal genus Aspergillus.</title>
        <authorList>
            <person name="de Vries R.P."/>
            <person name="Riley R."/>
            <person name="Wiebenga A."/>
            <person name="Aguilar-Osorio G."/>
            <person name="Amillis S."/>
            <person name="Uchima C.A."/>
            <person name="Anderluh G."/>
            <person name="Asadollahi M."/>
            <person name="Askin M."/>
            <person name="Barry K."/>
            <person name="Battaglia E."/>
            <person name="Bayram O."/>
            <person name="Benocci T."/>
            <person name="Braus-Stromeyer S.A."/>
            <person name="Caldana C."/>
            <person name="Canovas D."/>
            <person name="Cerqueira G.C."/>
            <person name="Chen F."/>
            <person name="Chen W."/>
            <person name="Choi C."/>
            <person name="Clum A."/>
            <person name="Dos Santos R.A."/>
            <person name="Damasio A.R."/>
            <person name="Diallinas G."/>
            <person name="Emri T."/>
            <person name="Fekete E."/>
            <person name="Flipphi M."/>
            <person name="Freyberg S."/>
            <person name="Gallo A."/>
            <person name="Gournas C."/>
            <person name="Habgood R."/>
            <person name="Hainaut M."/>
            <person name="Harispe M.L."/>
            <person name="Henrissat B."/>
            <person name="Hilden K.S."/>
            <person name="Hope R."/>
            <person name="Hossain A."/>
            <person name="Karabika E."/>
            <person name="Karaffa L."/>
            <person name="Karanyi Z."/>
            <person name="Krasevec N."/>
            <person name="Kuo A."/>
            <person name="Kusch H."/>
            <person name="LaButti K."/>
            <person name="Lagendijk E.L."/>
            <person name="Lapidus A."/>
            <person name="Levasseur A."/>
            <person name="Lindquist E."/>
            <person name="Lipzen A."/>
            <person name="Logrieco A.F."/>
            <person name="MacCabe A."/>
            <person name="Maekelae M.R."/>
            <person name="Malavazi I."/>
            <person name="Melin P."/>
            <person name="Meyer V."/>
            <person name="Mielnichuk N."/>
            <person name="Miskei M."/>
            <person name="Molnar A.P."/>
            <person name="Mule G."/>
            <person name="Ngan C.Y."/>
            <person name="Orejas M."/>
            <person name="Orosz E."/>
            <person name="Ouedraogo J.P."/>
            <person name="Overkamp K.M."/>
            <person name="Park H.-S."/>
            <person name="Perrone G."/>
            <person name="Piumi F."/>
            <person name="Punt P.J."/>
            <person name="Ram A.F."/>
            <person name="Ramon A."/>
            <person name="Rauscher S."/>
            <person name="Record E."/>
            <person name="Riano-Pachon D.M."/>
            <person name="Robert V."/>
            <person name="Roehrig J."/>
            <person name="Ruller R."/>
            <person name="Salamov A."/>
            <person name="Salih N.S."/>
            <person name="Samson R.A."/>
            <person name="Sandor E."/>
            <person name="Sanguinetti M."/>
            <person name="Schuetze T."/>
            <person name="Sepcic K."/>
            <person name="Shelest E."/>
            <person name="Sherlock G."/>
            <person name="Sophianopoulou V."/>
            <person name="Squina F.M."/>
            <person name="Sun H."/>
            <person name="Susca A."/>
            <person name="Todd R.B."/>
            <person name="Tsang A."/>
            <person name="Unkles S.E."/>
            <person name="van de Wiele N."/>
            <person name="van Rossen-Uffink D."/>
            <person name="Oliveira J.V."/>
            <person name="Vesth T.C."/>
            <person name="Visser J."/>
            <person name="Yu J.-H."/>
            <person name="Zhou M."/>
            <person name="Andersen M.R."/>
            <person name="Archer D.B."/>
            <person name="Baker S.E."/>
            <person name="Benoit I."/>
            <person name="Brakhage A.A."/>
            <person name="Braus G.H."/>
            <person name="Fischer R."/>
            <person name="Frisvad J.C."/>
            <person name="Goldman G.H."/>
            <person name="Houbraken J."/>
            <person name="Oakley B."/>
            <person name="Pocsi I."/>
            <person name="Scazzocchio C."/>
            <person name="Seiboth B."/>
            <person name="vanKuyk P.A."/>
            <person name="Wortman J."/>
            <person name="Dyer P.S."/>
            <person name="Grigoriev I.V."/>
        </authorList>
    </citation>
    <scope>NUCLEOTIDE SEQUENCE [LARGE SCALE GENOMIC DNA]</scope>
    <source>
        <strain evidence="3">DTO 134E9</strain>
    </source>
</reference>
<sequence>MDLSEHYPSQSALFDSKFLLSQRYGIGGFLLGISITEIAKNVAYRIGVDVGGINTDAAIINIADTTSPSRGVYASSKTTTTEDVTTGIYIVIEKVPPFAEFPPILKEIMGGPVFYLNGDKKSLPSWKEMWTLPHPTIGLETDGRETMPLDHDQIKAASILALAKRTARAFCRAKVKLRLDCTLYLTQKDGKMTGAATAAELPVKTFASGPTNGMTGAAYLAHLDRGASRTNPDTQVLVIDVGGTTSDVCALLLSGFPRQAPNFVEVGGVWTAFSMPEVLSVGLGGGSRINFHEETDTFSVGPESVGHYFIQEAMVFGGDVMTATDIVAASGADIGDRSKVQNIPPHIVSKARAQIKKMLERMVDVMNVTDSSVTLLLVGGAVAKVAGEIDVIEILVDRDEKTVVEAAKCQAIEAAVARGADRNDAKSRDRT</sequence>
<dbReference type="GeneID" id="63748441"/>
<dbReference type="AlphaFoldDB" id="A0A1L9RU59"/>
<dbReference type="Proteomes" id="UP000184383">
    <property type="component" value="Unassembled WGS sequence"/>
</dbReference>
<proteinExistence type="predicted"/>
<dbReference type="GO" id="GO:0016787">
    <property type="term" value="F:hydrolase activity"/>
    <property type="evidence" value="ECO:0007669"/>
    <property type="project" value="InterPro"/>
</dbReference>